<gene>
    <name evidence="2" type="ORF">ABZ510_35405</name>
</gene>
<dbReference type="InterPro" id="IPR011042">
    <property type="entry name" value="6-blade_b-propeller_TolB-like"/>
</dbReference>
<dbReference type="EMBL" id="JBEYBF010000055">
    <property type="protein sequence ID" value="MEU1957129.1"/>
    <property type="molecule type" value="Genomic_DNA"/>
</dbReference>
<evidence type="ECO:0000256" key="1">
    <source>
        <dbReference type="ARBA" id="ARBA00009820"/>
    </source>
</evidence>
<dbReference type="PANTHER" id="PTHR36842">
    <property type="entry name" value="PROTEIN TOLB HOMOLOG"/>
    <property type="match status" value="1"/>
</dbReference>
<reference evidence="2 3" key="1">
    <citation type="submission" date="2024-06" db="EMBL/GenBank/DDBJ databases">
        <title>The Natural Products Discovery Center: Release of the First 8490 Sequenced Strains for Exploring Actinobacteria Biosynthetic Diversity.</title>
        <authorList>
            <person name="Kalkreuter E."/>
            <person name="Kautsar S.A."/>
            <person name="Yang D."/>
            <person name="Bader C.D."/>
            <person name="Teijaro C.N."/>
            <person name="Fluegel L."/>
            <person name="Davis C.M."/>
            <person name="Simpson J.R."/>
            <person name="Lauterbach L."/>
            <person name="Steele A.D."/>
            <person name="Gui C."/>
            <person name="Meng S."/>
            <person name="Li G."/>
            <person name="Viehrig K."/>
            <person name="Ye F."/>
            <person name="Su P."/>
            <person name="Kiefer A.F."/>
            <person name="Nichols A."/>
            <person name="Cepeda A.J."/>
            <person name="Yan W."/>
            <person name="Fan B."/>
            <person name="Jiang Y."/>
            <person name="Adhikari A."/>
            <person name="Zheng C.-J."/>
            <person name="Schuster L."/>
            <person name="Cowan T.M."/>
            <person name="Smanski M.J."/>
            <person name="Chevrette M.G."/>
            <person name="De Carvalho L.P.S."/>
            <person name="Shen B."/>
        </authorList>
    </citation>
    <scope>NUCLEOTIDE SEQUENCE [LARGE SCALE GENOMIC DNA]</scope>
    <source>
        <strain evidence="2 3">NPDC019708</strain>
    </source>
</reference>
<protein>
    <recommendedName>
        <fullName evidence="4">WD40 repeat protein</fullName>
    </recommendedName>
</protein>
<name>A0ABV2X1U4_9NOCA</name>
<dbReference type="Gene3D" id="2.120.10.30">
    <property type="entry name" value="TolB, C-terminal domain"/>
    <property type="match status" value="2"/>
</dbReference>
<dbReference type="SUPFAM" id="SSF69304">
    <property type="entry name" value="Tricorn protease N-terminal domain"/>
    <property type="match status" value="1"/>
</dbReference>
<organism evidence="2 3">
    <name type="scientific">Nocardia rhamnosiphila</name>
    <dbReference type="NCBI Taxonomy" id="426716"/>
    <lineage>
        <taxon>Bacteria</taxon>
        <taxon>Bacillati</taxon>
        <taxon>Actinomycetota</taxon>
        <taxon>Actinomycetes</taxon>
        <taxon>Mycobacteriales</taxon>
        <taxon>Nocardiaceae</taxon>
        <taxon>Nocardia</taxon>
    </lineage>
</organism>
<evidence type="ECO:0000313" key="2">
    <source>
        <dbReference type="EMBL" id="MEU1957129.1"/>
    </source>
</evidence>
<dbReference type="InterPro" id="IPR011659">
    <property type="entry name" value="WD40"/>
</dbReference>
<comment type="similarity">
    <text evidence="1">Belongs to the TolB family.</text>
</comment>
<evidence type="ECO:0000313" key="3">
    <source>
        <dbReference type="Proteomes" id="UP001550628"/>
    </source>
</evidence>
<accession>A0ABV2X1U4</accession>
<comment type="caution">
    <text evidence="2">The sequence shown here is derived from an EMBL/GenBank/DDBJ whole genome shotgun (WGS) entry which is preliminary data.</text>
</comment>
<evidence type="ECO:0008006" key="4">
    <source>
        <dbReference type="Google" id="ProtNLM"/>
    </source>
</evidence>
<keyword evidence="3" id="KW-1185">Reference proteome</keyword>
<dbReference type="RefSeq" id="WP_356959210.1">
    <property type="nucleotide sequence ID" value="NZ_JBEYBD010000025.1"/>
</dbReference>
<proteinExistence type="inferred from homology"/>
<dbReference type="Pfam" id="PF07676">
    <property type="entry name" value="PD40"/>
    <property type="match status" value="2"/>
</dbReference>
<sequence>MTTVMKTKKVWQTVGAVAVASLAFWGGTFVGSGSDPASTAANITAGPVPQASLLPSPPVTQYERRDPELGTRAGVSPMDELPDNVRALTDFGQRPHWSPDGSKIAFVNAEDAAVGDVWTVDVNTGATRNLTGHLGGLGFTRANYLSNGDLLLCGPASAPVPPVDNPETGRFTGVLFVLRAPFEKQPQALGVPCWEGIATSRTSLQIAWNHSNADFTDPADAPRWISEIWVGELRYEGDHVTVIGTRKVIDHEVFDSKVLLEVQDFRPLAETELILTAYGYQGIAEVLALDLTTGGVRNLSSSSAYEEAENVAPDGEAVYVERDFVHEGDTAGEIDIWRLDLTDSSWQRMTMFNRYAPHYASNPTVSPDGRWLAYQLSYNGEIEGQGLGILLQPLDHK</sequence>
<dbReference type="Proteomes" id="UP001550628">
    <property type="component" value="Unassembled WGS sequence"/>
</dbReference>